<dbReference type="EMBL" id="CP053084">
    <property type="protein sequence ID" value="QJR29576.1"/>
    <property type="molecule type" value="Genomic_DNA"/>
</dbReference>
<dbReference type="Pfam" id="PF04214">
    <property type="entry name" value="DUF411"/>
    <property type="match status" value="1"/>
</dbReference>
<organism evidence="2 3">
    <name type="scientific">Limnobacter profundi</name>
    <dbReference type="NCBI Taxonomy" id="2732163"/>
    <lineage>
        <taxon>Bacteria</taxon>
        <taxon>Pseudomonadati</taxon>
        <taxon>Pseudomonadota</taxon>
        <taxon>Betaproteobacteria</taxon>
        <taxon>Burkholderiales</taxon>
        <taxon>Burkholderiaceae</taxon>
        <taxon>Limnobacter</taxon>
    </lineage>
</organism>
<proteinExistence type="predicted"/>
<protein>
    <submittedName>
        <fullName evidence="2">DUF411 domain-containing protein</fullName>
    </submittedName>
</protein>
<keyword evidence="1" id="KW-0732">Signal</keyword>
<sequence>MKRIAFVGIATAILALGVFAAIKPETFSTVEKVSVAATESDANQVLPIHVHKTATCGCCGEWIKHLEKSGFSVKYSNHEDLDSIKAQFGIENNYQSCHTGVSANGFVFEGHVPAKYIREFLNETPEDSLGLSVPAMPVGSPGMEYGNKFMPYQVLLLKKDGSASVYAEVKTYQDQF</sequence>
<evidence type="ECO:0000256" key="1">
    <source>
        <dbReference type="SAM" id="SignalP"/>
    </source>
</evidence>
<evidence type="ECO:0000313" key="3">
    <source>
        <dbReference type="Proteomes" id="UP000501130"/>
    </source>
</evidence>
<accession>A0ABX6N5B4</accession>
<reference evidence="2 3" key="1">
    <citation type="submission" date="2020-05" db="EMBL/GenBank/DDBJ databases">
        <title>Compete genome of Limnobacter sp. SAORIC-580.</title>
        <authorList>
            <person name="Song J."/>
            <person name="Cho J.-C."/>
        </authorList>
    </citation>
    <scope>NUCLEOTIDE SEQUENCE [LARGE SCALE GENOMIC DNA]</scope>
    <source>
        <strain evidence="2 3">SAORIC-580</strain>
    </source>
</reference>
<evidence type="ECO:0000313" key="2">
    <source>
        <dbReference type="EMBL" id="QJR29576.1"/>
    </source>
</evidence>
<keyword evidence="3" id="KW-1185">Reference proteome</keyword>
<dbReference type="RefSeq" id="WP_008249212.1">
    <property type="nucleotide sequence ID" value="NZ_CP053084.1"/>
</dbReference>
<gene>
    <name evidence="2" type="ORF">HKT17_07545</name>
</gene>
<feature type="signal peptide" evidence="1">
    <location>
        <begin position="1"/>
        <end position="20"/>
    </location>
</feature>
<name>A0ABX6N5B4_9BURK</name>
<dbReference type="Proteomes" id="UP000501130">
    <property type="component" value="Chromosome"/>
</dbReference>
<feature type="chain" id="PRO_5046758743" evidence="1">
    <location>
        <begin position="21"/>
        <end position="176"/>
    </location>
</feature>
<dbReference type="InterPro" id="IPR007332">
    <property type="entry name" value="DUF411"/>
</dbReference>